<dbReference type="AlphaFoldDB" id="A0A9P6WR38"/>
<feature type="transmembrane region" description="Helical" evidence="6">
    <location>
        <begin position="99"/>
        <end position="122"/>
    </location>
</feature>
<dbReference type="InterPro" id="IPR011701">
    <property type="entry name" value="MFS"/>
</dbReference>
<reference evidence="8" key="1">
    <citation type="submission" date="2020-11" db="EMBL/GenBank/DDBJ databases">
        <title>Kefir isolates.</title>
        <authorList>
            <person name="Marcisauskas S."/>
            <person name="Kim Y."/>
            <person name="Blasche S."/>
        </authorList>
    </citation>
    <scope>NUCLEOTIDE SEQUENCE</scope>
    <source>
        <strain evidence="8">Olga-1</strain>
    </source>
</reference>
<dbReference type="Gene3D" id="1.20.1720.10">
    <property type="entry name" value="Multidrug resistance protein D"/>
    <property type="match status" value="1"/>
</dbReference>
<dbReference type="Pfam" id="PF07690">
    <property type="entry name" value="MFS_1"/>
    <property type="match status" value="1"/>
</dbReference>
<feature type="domain" description="Major facilitator superfamily (MFS) profile" evidence="7">
    <location>
        <begin position="101"/>
        <end position="567"/>
    </location>
</feature>
<feature type="compositionally biased region" description="Low complexity" evidence="5">
    <location>
        <begin position="21"/>
        <end position="43"/>
    </location>
</feature>
<feature type="transmembrane region" description="Helical" evidence="6">
    <location>
        <begin position="366"/>
        <end position="386"/>
    </location>
</feature>
<dbReference type="PANTHER" id="PTHR42718">
    <property type="entry name" value="MAJOR FACILITATOR SUPERFAMILY MULTIDRUG TRANSPORTER MFSC"/>
    <property type="match status" value="1"/>
</dbReference>
<comment type="caution">
    <text evidence="8">The sequence shown here is derived from an EMBL/GenBank/DDBJ whole genome shotgun (WGS) entry which is preliminary data.</text>
</comment>
<dbReference type="GO" id="GO:0022857">
    <property type="term" value="F:transmembrane transporter activity"/>
    <property type="evidence" value="ECO:0007669"/>
    <property type="project" value="InterPro"/>
</dbReference>
<comment type="subcellular location">
    <subcellularLocation>
        <location evidence="1">Membrane</location>
        <topology evidence="1">Multi-pass membrane protein</topology>
    </subcellularLocation>
</comment>
<dbReference type="PROSITE" id="PS50850">
    <property type="entry name" value="MFS"/>
    <property type="match status" value="1"/>
</dbReference>
<evidence type="ECO:0000256" key="4">
    <source>
        <dbReference type="ARBA" id="ARBA00023136"/>
    </source>
</evidence>
<dbReference type="EMBL" id="PUHW01000012">
    <property type="protein sequence ID" value="KAG0690982.1"/>
    <property type="molecule type" value="Genomic_DNA"/>
</dbReference>
<dbReference type="PROSITE" id="PS00216">
    <property type="entry name" value="SUGAR_TRANSPORT_1"/>
    <property type="match status" value="1"/>
</dbReference>
<dbReference type="InterPro" id="IPR036259">
    <property type="entry name" value="MFS_trans_sf"/>
</dbReference>
<feature type="transmembrane region" description="Helical" evidence="6">
    <location>
        <begin position="543"/>
        <end position="566"/>
    </location>
</feature>
<feature type="transmembrane region" description="Helical" evidence="6">
    <location>
        <begin position="167"/>
        <end position="185"/>
    </location>
</feature>
<evidence type="ECO:0000256" key="1">
    <source>
        <dbReference type="ARBA" id="ARBA00004141"/>
    </source>
</evidence>
<keyword evidence="4 6" id="KW-0472">Membrane</keyword>
<feature type="transmembrane region" description="Helical" evidence="6">
    <location>
        <begin position="327"/>
        <end position="346"/>
    </location>
</feature>
<feature type="transmembrane region" description="Helical" evidence="6">
    <location>
        <begin position="137"/>
        <end position="155"/>
    </location>
</feature>
<accession>A0A9P6WR38</accession>
<keyword evidence="9" id="KW-1185">Reference proteome</keyword>
<feature type="transmembrane region" description="Helical" evidence="6">
    <location>
        <begin position="398"/>
        <end position="420"/>
    </location>
</feature>
<protein>
    <recommendedName>
        <fullName evidence="7">Major facilitator superfamily (MFS) profile domain-containing protein</fullName>
    </recommendedName>
</protein>
<evidence type="ECO:0000256" key="5">
    <source>
        <dbReference type="SAM" id="MobiDB-lite"/>
    </source>
</evidence>
<dbReference type="Gene3D" id="1.20.1250.20">
    <property type="entry name" value="MFS general substrate transporter like domains"/>
    <property type="match status" value="1"/>
</dbReference>
<evidence type="ECO:0000259" key="7">
    <source>
        <dbReference type="PROSITE" id="PS50850"/>
    </source>
</evidence>
<organism evidence="8 9">
    <name type="scientific">Pichia californica</name>
    <dbReference type="NCBI Taxonomy" id="460514"/>
    <lineage>
        <taxon>Eukaryota</taxon>
        <taxon>Fungi</taxon>
        <taxon>Dikarya</taxon>
        <taxon>Ascomycota</taxon>
        <taxon>Saccharomycotina</taxon>
        <taxon>Pichiomycetes</taxon>
        <taxon>Pichiales</taxon>
        <taxon>Pichiaceae</taxon>
        <taxon>Pichia</taxon>
    </lineage>
</organism>
<dbReference type="OrthoDB" id="2130629at2759"/>
<name>A0A9P6WR38_9ASCO</name>
<feature type="transmembrane region" description="Helical" evidence="6">
    <location>
        <begin position="197"/>
        <end position="217"/>
    </location>
</feature>
<feature type="transmembrane region" description="Helical" evidence="6">
    <location>
        <begin position="462"/>
        <end position="478"/>
    </location>
</feature>
<dbReference type="InterPro" id="IPR005829">
    <property type="entry name" value="Sugar_transporter_CS"/>
</dbReference>
<proteinExistence type="predicted"/>
<dbReference type="Proteomes" id="UP000697127">
    <property type="component" value="Unassembled WGS sequence"/>
</dbReference>
<feature type="transmembrane region" description="Helical" evidence="6">
    <location>
        <begin position="229"/>
        <end position="252"/>
    </location>
</feature>
<evidence type="ECO:0000256" key="6">
    <source>
        <dbReference type="SAM" id="Phobius"/>
    </source>
</evidence>
<dbReference type="PANTHER" id="PTHR42718:SF23">
    <property type="entry name" value="MAJOR FACILITATOR SUPERFAMILY (MFS) PROFILE DOMAIN-CONTAINING PROTEIN"/>
    <property type="match status" value="1"/>
</dbReference>
<feature type="transmembrane region" description="Helical" evidence="6">
    <location>
        <begin position="258"/>
        <end position="276"/>
    </location>
</feature>
<feature type="transmembrane region" description="Helical" evidence="6">
    <location>
        <begin position="432"/>
        <end position="450"/>
    </location>
</feature>
<gene>
    <name evidence="8" type="ORF">C6P40_000480</name>
</gene>
<dbReference type="SUPFAM" id="SSF103473">
    <property type="entry name" value="MFS general substrate transporter"/>
    <property type="match status" value="2"/>
</dbReference>
<evidence type="ECO:0000256" key="2">
    <source>
        <dbReference type="ARBA" id="ARBA00022692"/>
    </source>
</evidence>
<dbReference type="GO" id="GO:0016020">
    <property type="term" value="C:membrane"/>
    <property type="evidence" value="ECO:0007669"/>
    <property type="project" value="UniProtKB-SubCell"/>
</dbReference>
<feature type="transmembrane region" description="Helical" evidence="6">
    <location>
        <begin position="297"/>
        <end position="315"/>
    </location>
</feature>
<feature type="region of interest" description="Disordered" evidence="5">
    <location>
        <begin position="1"/>
        <end position="55"/>
    </location>
</feature>
<keyword evidence="3 6" id="KW-1133">Transmembrane helix</keyword>
<evidence type="ECO:0000256" key="3">
    <source>
        <dbReference type="ARBA" id="ARBA00022989"/>
    </source>
</evidence>
<dbReference type="InterPro" id="IPR020846">
    <property type="entry name" value="MFS_dom"/>
</dbReference>
<feature type="compositionally biased region" description="Polar residues" evidence="5">
    <location>
        <begin position="1"/>
        <end position="20"/>
    </location>
</feature>
<sequence length="573" mass="62875">MSGNTKISDENPVTTTLTSRSSSADDNYVSDNDNYSYGSNFDNTSDVEEENSYTGEKINQTEDGFILEPDIELQKTNYSLLYVDPEQRPPIFKSTFQEYICIFLCIFGPAAASMASCAYQTLLTETSNYFNVVGGQLTWSVSSVMLANGACLLLMGGIADAFGRKNAMIIGFTMYAVFALIGGFMHNYVVLCIFRGLQGAAVACSTPAAAGFLGSTYKDSKRKNMVMSCFGIGAPVGGASGYFIAGICSVALDWRAAQFFLAILFGALAISVFIFIPNDSQKINWKHCRDVFKNLDYGGALLSLSSFTLICFSLTNVDQATNRWRTPYIIALLVVGIFLIPVFVLYEIYIPKSPLMPMQLFKNRNFCLCMAIAGLSWINFYGMLNYNAIMYFEDIRKYHIMIVACCFLTQPISGTLVNIFAGLTMHKIPGKILIFIGTLGFTGAAIVWATMSEERNYFKGPFWAFILSVIGADLIYNVSNRVTLSSLEKKLQSRGAGTFNTITQLSSSVGLGINSTIIMAKYSNYGTPYQNDDIHALFEAIKYSYYVGIAVSGFSAVLALFLKVGVIGQAAKK</sequence>
<feature type="transmembrane region" description="Helical" evidence="6">
    <location>
        <begin position="499"/>
        <end position="523"/>
    </location>
</feature>
<keyword evidence="2 6" id="KW-0812">Transmembrane</keyword>
<evidence type="ECO:0000313" key="9">
    <source>
        <dbReference type="Proteomes" id="UP000697127"/>
    </source>
</evidence>
<evidence type="ECO:0000313" key="8">
    <source>
        <dbReference type="EMBL" id="KAG0690982.1"/>
    </source>
</evidence>